<dbReference type="EMBL" id="MKJU01000028">
    <property type="protein sequence ID" value="OHU89808.1"/>
    <property type="molecule type" value="Genomic_DNA"/>
</dbReference>
<organism evidence="1 2">
    <name type="scientific">Pseudoalteromonas amylolytica</name>
    <dbReference type="NCBI Taxonomy" id="1859457"/>
    <lineage>
        <taxon>Bacteria</taxon>
        <taxon>Pseudomonadati</taxon>
        <taxon>Pseudomonadota</taxon>
        <taxon>Gammaproteobacteria</taxon>
        <taxon>Alteromonadales</taxon>
        <taxon>Pseudoalteromonadaceae</taxon>
        <taxon>Pseudoalteromonas</taxon>
    </lineage>
</organism>
<comment type="caution">
    <text evidence="1">The sequence shown here is derived from an EMBL/GenBank/DDBJ whole genome shotgun (WGS) entry which is preliminary data.</text>
</comment>
<keyword evidence="2" id="KW-1185">Reference proteome</keyword>
<protein>
    <submittedName>
        <fullName evidence="1">Uncharacterized protein</fullName>
    </submittedName>
</protein>
<dbReference type="STRING" id="1859457.BET10_16980"/>
<evidence type="ECO:0000313" key="1">
    <source>
        <dbReference type="EMBL" id="OHU89808.1"/>
    </source>
</evidence>
<proteinExistence type="predicted"/>
<evidence type="ECO:0000313" key="2">
    <source>
        <dbReference type="Proteomes" id="UP000179786"/>
    </source>
</evidence>
<dbReference type="OrthoDB" id="6298102at2"/>
<accession>A0A1S1MNS6</accession>
<reference evidence="1 2" key="1">
    <citation type="submission" date="2016-09" db="EMBL/GenBank/DDBJ databases">
        <title>Pseudoalteromonas amylolytica sp. nov., isolated from the surface seawater.</title>
        <authorList>
            <person name="Wu Y.-H."/>
            <person name="Cheng H."/>
            <person name="Jin X.-B."/>
            <person name="Wang C.-S."/>
            <person name="Xu X.-W."/>
        </authorList>
    </citation>
    <scope>NUCLEOTIDE SEQUENCE [LARGE SCALE GENOMIC DNA]</scope>
    <source>
        <strain evidence="1 2">JW1</strain>
    </source>
</reference>
<gene>
    <name evidence="1" type="ORF">BET10_16980</name>
</gene>
<sequence length="211" mass="24358">MFNFFKKKTAPTRQLTEPSQLKVGDMLTLIDSFAYPKWLKGQSLRVIAVHTYQYQYGAEYEMVLENSSGQVVFLQIEQEDGEQWANFSIKIERDDVDEIFTLDEFARIFDEEALTQISVANTPERFSQFLARSYHQTQAPFVCYFHQRDYRQQSLPQFEQQGGEPCEVISLASDDDKHSLNIEVWDGGETDVSLTLSRPISDIVELFPGSD</sequence>
<name>A0A1S1MNS6_9GAMM</name>
<dbReference type="RefSeq" id="WP_070986433.1">
    <property type="nucleotide sequence ID" value="NZ_MKJU01000028.1"/>
</dbReference>
<dbReference type="Proteomes" id="UP000179786">
    <property type="component" value="Unassembled WGS sequence"/>
</dbReference>
<dbReference type="AlphaFoldDB" id="A0A1S1MNS6"/>